<sequence>MFYNFYFCSKHWSLIVVCPDFKFGYIFYSINEGKTHKNYMLVKIIEEVFKINFKWHIAQLWNEEGYFEESQIENLVVDLMSGFIKKMFCSCKH</sequence>
<name>A0A9K3IWX8_HELAN</name>
<comment type="caution">
    <text evidence="1">The sequence shown here is derived from an EMBL/GenBank/DDBJ whole genome shotgun (WGS) entry which is preliminary data.</text>
</comment>
<dbReference type="EMBL" id="MNCJ02000320">
    <property type="protein sequence ID" value="KAF5804285.1"/>
    <property type="molecule type" value="Genomic_DNA"/>
</dbReference>
<organism evidence="1 2">
    <name type="scientific">Helianthus annuus</name>
    <name type="common">Common sunflower</name>
    <dbReference type="NCBI Taxonomy" id="4232"/>
    <lineage>
        <taxon>Eukaryota</taxon>
        <taxon>Viridiplantae</taxon>
        <taxon>Streptophyta</taxon>
        <taxon>Embryophyta</taxon>
        <taxon>Tracheophyta</taxon>
        <taxon>Spermatophyta</taxon>
        <taxon>Magnoliopsida</taxon>
        <taxon>eudicotyledons</taxon>
        <taxon>Gunneridae</taxon>
        <taxon>Pentapetalae</taxon>
        <taxon>asterids</taxon>
        <taxon>campanulids</taxon>
        <taxon>Asterales</taxon>
        <taxon>Asteraceae</taxon>
        <taxon>Asteroideae</taxon>
        <taxon>Heliantheae alliance</taxon>
        <taxon>Heliantheae</taxon>
        <taxon>Helianthus</taxon>
    </lineage>
</organism>
<dbReference type="Gramene" id="mRNA:HanXRQr2_Chr05g0195341">
    <property type="protein sequence ID" value="mRNA:HanXRQr2_Chr05g0195341"/>
    <property type="gene ID" value="HanXRQr2_Chr05g0195341"/>
</dbReference>
<gene>
    <name evidence="1" type="ORF">HanXRQr2_Chr05g0195341</name>
</gene>
<dbReference type="AlphaFoldDB" id="A0A9K3IWX8"/>
<evidence type="ECO:0000313" key="1">
    <source>
        <dbReference type="EMBL" id="KAF5804285.1"/>
    </source>
</evidence>
<protein>
    <recommendedName>
        <fullName evidence="3">Ulp1 protease family, C-terminal catalytic domain-containing protein</fullName>
    </recommendedName>
</protein>
<evidence type="ECO:0008006" key="3">
    <source>
        <dbReference type="Google" id="ProtNLM"/>
    </source>
</evidence>
<keyword evidence="2" id="KW-1185">Reference proteome</keyword>
<reference evidence="1" key="1">
    <citation type="journal article" date="2017" name="Nature">
        <title>The sunflower genome provides insights into oil metabolism, flowering and Asterid evolution.</title>
        <authorList>
            <person name="Badouin H."/>
            <person name="Gouzy J."/>
            <person name="Grassa C.J."/>
            <person name="Murat F."/>
            <person name="Staton S.E."/>
            <person name="Cottret L."/>
            <person name="Lelandais-Briere C."/>
            <person name="Owens G.L."/>
            <person name="Carrere S."/>
            <person name="Mayjonade B."/>
            <person name="Legrand L."/>
            <person name="Gill N."/>
            <person name="Kane N.C."/>
            <person name="Bowers J.E."/>
            <person name="Hubner S."/>
            <person name="Bellec A."/>
            <person name="Berard A."/>
            <person name="Berges H."/>
            <person name="Blanchet N."/>
            <person name="Boniface M.C."/>
            <person name="Brunel D."/>
            <person name="Catrice O."/>
            <person name="Chaidir N."/>
            <person name="Claudel C."/>
            <person name="Donnadieu C."/>
            <person name="Faraut T."/>
            <person name="Fievet G."/>
            <person name="Helmstetter N."/>
            <person name="King M."/>
            <person name="Knapp S.J."/>
            <person name="Lai Z."/>
            <person name="Le Paslier M.C."/>
            <person name="Lippi Y."/>
            <person name="Lorenzon L."/>
            <person name="Mandel J.R."/>
            <person name="Marage G."/>
            <person name="Marchand G."/>
            <person name="Marquand E."/>
            <person name="Bret-Mestries E."/>
            <person name="Morien E."/>
            <person name="Nambeesan S."/>
            <person name="Nguyen T."/>
            <person name="Pegot-Espagnet P."/>
            <person name="Pouilly N."/>
            <person name="Raftis F."/>
            <person name="Sallet E."/>
            <person name="Schiex T."/>
            <person name="Thomas J."/>
            <person name="Vandecasteele C."/>
            <person name="Vares D."/>
            <person name="Vear F."/>
            <person name="Vautrin S."/>
            <person name="Crespi M."/>
            <person name="Mangin B."/>
            <person name="Burke J.M."/>
            <person name="Salse J."/>
            <person name="Munos S."/>
            <person name="Vincourt P."/>
            <person name="Rieseberg L.H."/>
            <person name="Langlade N.B."/>
        </authorList>
    </citation>
    <scope>NUCLEOTIDE SEQUENCE</scope>
    <source>
        <tissue evidence="1">Leaves</tissue>
    </source>
</reference>
<dbReference type="Proteomes" id="UP000215914">
    <property type="component" value="Unassembled WGS sequence"/>
</dbReference>
<reference evidence="1" key="2">
    <citation type="submission" date="2020-06" db="EMBL/GenBank/DDBJ databases">
        <title>Helianthus annuus Genome sequencing and assembly Release 2.</title>
        <authorList>
            <person name="Gouzy J."/>
            <person name="Langlade N."/>
            <person name="Munos S."/>
        </authorList>
    </citation>
    <scope>NUCLEOTIDE SEQUENCE</scope>
    <source>
        <tissue evidence="1">Leaves</tissue>
    </source>
</reference>
<accession>A0A9K3IWX8</accession>
<proteinExistence type="predicted"/>
<evidence type="ECO:0000313" key="2">
    <source>
        <dbReference type="Proteomes" id="UP000215914"/>
    </source>
</evidence>